<comment type="caution">
    <text evidence="1">The sequence shown here is derived from an EMBL/GenBank/DDBJ whole genome shotgun (WGS) entry which is preliminary data.</text>
</comment>
<name>A0ABQ9U1M9_SAGOE</name>
<accession>A0ABQ9U1M9</accession>
<sequence>MAMTAVVEEKDLPLEKLPSDGLSHQYFLLSFPTLCNYDPIIATTINWGTGTVWIDHRTDTQGLKLNAARGQKQETGKSGGTRSEDLILRLQNDDTEGDLLKSRLVNTNRRQKGQEGSDYRLHRRQLIRTQRLLEDSRSRGLLRELPQEGFHVGFFGVLNICGWFSWG</sequence>
<dbReference type="Proteomes" id="UP001266305">
    <property type="component" value="Unassembled WGS sequence"/>
</dbReference>
<keyword evidence="2" id="KW-1185">Reference proteome</keyword>
<reference evidence="1 2" key="1">
    <citation type="submission" date="2023-05" db="EMBL/GenBank/DDBJ databases">
        <title>B98-5 Cell Line De Novo Hybrid Assembly: An Optical Mapping Approach.</title>
        <authorList>
            <person name="Kananen K."/>
            <person name="Auerbach J.A."/>
            <person name="Kautto E."/>
            <person name="Blachly J.S."/>
        </authorList>
    </citation>
    <scope>NUCLEOTIDE SEQUENCE [LARGE SCALE GENOMIC DNA]</scope>
    <source>
        <strain evidence="1">B95-8</strain>
        <tissue evidence="1">Cell line</tissue>
    </source>
</reference>
<dbReference type="EMBL" id="JASSZA010000017">
    <property type="protein sequence ID" value="KAK2090655.1"/>
    <property type="molecule type" value="Genomic_DNA"/>
</dbReference>
<protein>
    <submittedName>
        <fullName evidence="1">Uncharacterized protein</fullName>
    </submittedName>
</protein>
<gene>
    <name evidence="1" type="ORF">P7K49_031912</name>
</gene>
<proteinExistence type="predicted"/>
<organism evidence="1 2">
    <name type="scientific">Saguinus oedipus</name>
    <name type="common">Cotton-top tamarin</name>
    <name type="synonym">Oedipomidas oedipus</name>
    <dbReference type="NCBI Taxonomy" id="9490"/>
    <lineage>
        <taxon>Eukaryota</taxon>
        <taxon>Metazoa</taxon>
        <taxon>Chordata</taxon>
        <taxon>Craniata</taxon>
        <taxon>Vertebrata</taxon>
        <taxon>Euteleostomi</taxon>
        <taxon>Mammalia</taxon>
        <taxon>Eutheria</taxon>
        <taxon>Euarchontoglires</taxon>
        <taxon>Primates</taxon>
        <taxon>Haplorrhini</taxon>
        <taxon>Platyrrhini</taxon>
        <taxon>Cebidae</taxon>
        <taxon>Callitrichinae</taxon>
        <taxon>Saguinus</taxon>
    </lineage>
</organism>
<evidence type="ECO:0000313" key="1">
    <source>
        <dbReference type="EMBL" id="KAK2090655.1"/>
    </source>
</evidence>
<evidence type="ECO:0000313" key="2">
    <source>
        <dbReference type="Proteomes" id="UP001266305"/>
    </source>
</evidence>